<sequence length="488" mass="54132">MANTSVLPRLLAGLRKAPHDYRPSLQVFPDLEVERIAVELRLSERGAERGARDEPAMLQTQFDEVENRIVEKVQSEHKAAHGVLAEEMRAYTERLAVLDFEGRFALIRQAAPEAVSEFRAEAAQGRDELHRLRRQLKDLEDERADFRTRHKIRRTARPATGGGLTLKVGILLVLFVFEVVVNGVFLSKGSELGLVGGAVEALTFAMLNVGVSFAIAAAGVRCLLHRNWFMKLIGLASLVFYVAFAIGLNLALSHYREISGTFASDAGVEVVRRILADPLGLAEMKSWMFFAIGLLFSAIAFGDAFFIYDPYPGYGGIEKRLAAAHDVYIDAKADLIGRLREIRDDATEALEEADRDLSVRRAEYEAIVANRVRVVKLFAAHERQIERAANALLSTYREANVRARQAPAPTHFSHAVSLERIEIDVPQDTMREELRTQIAESQALLVRHVEAIHGEFEAAVATYRQIDDMIEGDGAKAEGRHGPALAAS</sequence>
<evidence type="ECO:0000256" key="2">
    <source>
        <dbReference type="SAM" id="Phobius"/>
    </source>
</evidence>
<name>A0A6A7XZ04_9HYPH</name>
<keyword evidence="2" id="KW-1133">Transmembrane helix</keyword>
<proteinExistence type="predicted"/>
<keyword evidence="1" id="KW-0175">Coiled coil</keyword>
<dbReference type="RefSeq" id="WP_153479192.1">
    <property type="nucleotide sequence ID" value="NZ_VWNA01000001.1"/>
</dbReference>
<feature type="transmembrane region" description="Helical" evidence="2">
    <location>
        <begin position="159"/>
        <end position="181"/>
    </location>
</feature>
<evidence type="ECO:0000256" key="1">
    <source>
        <dbReference type="SAM" id="Coils"/>
    </source>
</evidence>
<evidence type="ECO:0000313" key="3">
    <source>
        <dbReference type="EMBL" id="MQT11924.1"/>
    </source>
</evidence>
<protein>
    <recommendedName>
        <fullName evidence="5">Transmembrane protein</fullName>
    </recommendedName>
</protein>
<keyword evidence="2" id="KW-0812">Transmembrane</keyword>
<feature type="transmembrane region" description="Helical" evidence="2">
    <location>
        <begin position="287"/>
        <end position="308"/>
    </location>
</feature>
<feature type="coiled-coil region" evidence="1">
    <location>
        <begin position="115"/>
        <end position="149"/>
    </location>
</feature>
<evidence type="ECO:0008006" key="5">
    <source>
        <dbReference type="Google" id="ProtNLM"/>
    </source>
</evidence>
<dbReference type="AlphaFoldDB" id="A0A6A7XZ04"/>
<organism evidence="3 4">
    <name type="scientific">Segnochrobactrum spirostomi</name>
    <dbReference type="NCBI Taxonomy" id="2608987"/>
    <lineage>
        <taxon>Bacteria</taxon>
        <taxon>Pseudomonadati</taxon>
        <taxon>Pseudomonadota</taxon>
        <taxon>Alphaproteobacteria</taxon>
        <taxon>Hyphomicrobiales</taxon>
        <taxon>Segnochrobactraceae</taxon>
        <taxon>Segnochrobactrum</taxon>
    </lineage>
</organism>
<feature type="transmembrane region" description="Helical" evidence="2">
    <location>
        <begin position="232"/>
        <end position="252"/>
    </location>
</feature>
<comment type="caution">
    <text evidence="3">The sequence shown here is derived from an EMBL/GenBank/DDBJ whole genome shotgun (WGS) entry which is preliminary data.</text>
</comment>
<dbReference type="EMBL" id="VWNA01000001">
    <property type="protein sequence ID" value="MQT11924.1"/>
    <property type="molecule type" value="Genomic_DNA"/>
</dbReference>
<reference evidence="3 4" key="1">
    <citation type="submission" date="2019-09" db="EMBL/GenBank/DDBJ databases">
        <title>Segnochrobactrum spirostomi gen. nov., sp. nov., isolated from the ciliate Spirostomum cf. yagiui and description of a novel family, Segnochrobactraceae fam. nov. within the order Rhizobiales of the class Alphaproteobacteria.</title>
        <authorList>
            <person name="Akter S."/>
            <person name="Shazib S.U.A."/>
            <person name="Shin M.K."/>
        </authorList>
    </citation>
    <scope>NUCLEOTIDE SEQUENCE [LARGE SCALE GENOMIC DNA]</scope>
    <source>
        <strain evidence="3 4">Sp-1</strain>
    </source>
</reference>
<dbReference type="Proteomes" id="UP000332515">
    <property type="component" value="Unassembled WGS sequence"/>
</dbReference>
<accession>A0A6A7XZ04</accession>
<evidence type="ECO:0000313" key="4">
    <source>
        <dbReference type="Proteomes" id="UP000332515"/>
    </source>
</evidence>
<gene>
    <name evidence="3" type="ORF">F0357_04395</name>
</gene>
<feature type="transmembrane region" description="Helical" evidence="2">
    <location>
        <begin position="201"/>
        <end position="220"/>
    </location>
</feature>
<keyword evidence="2" id="KW-0472">Membrane</keyword>
<keyword evidence="4" id="KW-1185">Reference proteome</keyword>